<keyword evidence="2" id="KW-1185">Reference proteome</keyword>
<organism evidence="1 2">
    <name type="scientific">Digitaria exilis</name>
    <dbReference type="NCBI Taxonomy" id="1010633"/>
    <lineage>
        <taxon>Eukaryota</taxon>
        <taxon>Viridiplantae</taxon>
        <taxon>Streptophyta</taxon>
        <taxon>Embryophyta</taxon>
        <taxon>Tracheophyta</taxon>
        <taxon>Spermatophyta</taxon>
        <taxon>Magnoliopsida</taxon>
        <taxon>Liliopsida</taxon>
        <taxon>Poales</taxon>
        <taxon>Poaceae</taxon>
        <taxon>PACMAD clade</taxon>
        <taxon>Panicoideae</taxon>
        <taxon>Panicodae</taxon>
        <taxon>Paniceae</taxon>
        <taxon>Anthephorinae</taxon>
        <taxon>Digitaria</taxon>
    </lineage>
</organism>
<accession>A0A835C9S5</accession>
<evidence type="ECO:0000313" key="1">
    <source>
        <dbReference type="EMBL" id="KAF8721760.1"/>
    </source>
</evidence>
<dbReference type="Proteomes" id="UP000636709">
    <property type="component" value="Unassembled WGS sequence"/>
</dbReference>
<gene>
    <name evidence="1" type="ORF">HU200_022938</name>
</gene>
<sequence length="35" mass="3796">MLKKQGGISSLIAHSSRPVGSSIELTGMFLYILFI</sequence>
<reference evidence="1" key="1">
    <citation type="submission" date="2020-07" db="EMBL/GenBank/DDBJ databases">
        <title>Genome sequence and genetic diversity analysis of an under-domesticated orphan crop, white fonio (Digitaria exilis).</title>
        <authorList>
            <person name="Bennetzen J.L."/>
            <person name="Chen S."/>
            <person name="Ma X."/>
            <person name="Wang X."/>
            <person name="Yssel A.E.J."/>
            <person name="Chaluvadi S.R."/>
            <person name="Johnson M."/>
            <person name="Gangashetty P."/>
            <person name="Hamidou F."/>
            <person name="Sanogo M.D."/>
            <person name="Zwaenepoel A."/>
            <person name="Wallace J."/>
            <person name="Van De Peer Y."/>
            <person name="Van Deynze A."/>
        </authorList>
    </citation>
    <scope>NUCLEOTIDE SEQUENCE</scope>
    <source>
        <tissue evidence="1">Leaves</tissue>
    </source>
</reference>
<dbReference type="EMBL" id="JACEFO010001681">
    <property type="protein sequence ID" value="KAF8721760.1"/>
    <property type="molecule type" value="Genomic_DNA"/>
</dbReference>
<comment type="caution">
    <text evidence="1">The sequence shown here is derived from an EMBL/GenBank/DDBJ whole genome shotgun (WGS) entry which is preliminary data.</text>
</comment>
<name>A0A835C9S5_9POAL</name>
<dbReference type="AlphaFoldDB" id="A0A835C9S5"/>
<proteinExistence type="predicted"/>
<evidence type="ECO:0000313" key="2">
    <source>
        <dbReference type="Proteomes" id="UP000636709"/>
    </source>
</evidence>
<protein>
    <submittedName>
        <fullName evidence="1">Uncharacterized protein</fullName>
    </submittedName>
</protein>